<evidence type="ECO:0000256" key="10">
    <source>
        <dbReference type="SAM" id="MobiDB-lite"/>
    </source>
</evidence>
<dbReference type="PANTHER" id="PTHR43448">
    <property type="entry name" value="PROTOHEME IX FARNESYLTRANSFERASE, MITOCHONDRIAL"/>
    <property type="match status" value="1"/>
</dbReference>
<evidence type="ECO:0000313" key="12">
    <source>
        <dbReference type="Proteomes" id="UP001155057"/>
    </source>
</evidence>
<dbReference type="InterPro" id="IPR000537">
    <property type="entry name" value="UbiA_prenyltransferase"/>
</dbReference>
<dbReference type="Proteomes" id="UP001155057">
    <property type="component" value="Unassembled WGS sequence"/>
</dbReference>
<keyword evidence="7 9" id="KW-0472">Membrane</keyword>
<feature type="region of interest" description="Disordered" evidence="10">
    <location>
        <begin position="1"/>
        <end position="22"/>
    </location>
</feature>
<dbReference type="InterPro" id="IPR044878">
    <property type="entry name" value="UbiA_sf"/>
</dbReference>
<dbReference type="Gene3D" id="1.10.357.140">
    <property type="entry name" value="UbiA prenyltransferase"/>
    <property type="match status" value="1"/>
</dbReference>
<dbReference type="EC" id="2.5.1.141" evidence="9"/>
<dbReference type="GO" id="GO:0005886">
    <property type="term" value="C:plasma membrane"/>
    <property type="evidence" value="ECO:0007669"/>
    <property type="project" value="UniProtKB-SubCell"/>
</dbReference>
<evidence type="ECO:0000256" key="8">
    <source>
        <dbReference type="ARBA" id="ARBA00047690"/>
    </source>
</evidence>
<keyword evidence="2 9" id="KW-1003">Cell membrane</keyword>
<dbReference type="RefSeq" id="WP_259123298.1">
    <property type="nucleotide sequence ID" value="NZ_JANUAE010000001.1"/>
</dbReference>
<gene>
    <name evidence="9" type="primary">ctaB</name>
    <name evidence="11" type="ORF">GGP61_000390</name>
</gene>
<dbReference type="GO" id="GO:0048034">
    <property type="term" value="P:heme O biosynthetic process"/>
    <property type="evidence" value="ECO:0007669"/>
    <property type="project" value="UniProtKB-UniRule"/>
</dbReference>
<comment type="miscellaneous">
    <text evidence="9">Carbon 2 of the heme B porphyrin ring is defined according to the Fischer nomenclature.</text>
</comment>
<feature type="transmembrane region" description="Helical" evidence="9">
    <location>
        <begin position="236"/>
        <end position="257"/>
    </location>
</feature>
<dbReference type="PANTHER" id="PTHR43448:SF2">
    <property type="entry name" value="PROTOHEME IX FARNESYLTRANSFERASE, MITOCHONDRIAL"/>
    <property type="match status" value="1"/>
</dbReference>
<evidence type="ECO:0000256" key="9">
    <source>
        <dbReference type="HAMAP-Rule" id="MF_00154"/>
    </source>
</evidence>
<dbReference type="NCBIfam" id="TIGR01473">
    <property type="entry name" value="cyoE_ctaB"/>
    <property type="match status" value="1"/>
</dbReference>
<proteinExistence type="inferred from homology"/>
<comment type="similarity">
    <text evidence="9">Belongs to the UbiA prenyltransferase family. Protoheme IX farnesyltransferase subfamily.</text>
</comment>
<evidence type="ECO:0000256" key="6">
    <source>
        <dbReference type="ARBA" id="ARBA00023133"/>
    </source>
</evidence>
<dbReference type="Pfam" id="PF01040">
    <property type="entry name" value="UbiA"/>
    <property type="match status" value="1"/>
</dbReference>
<reference evidence="11" key="1">
    <citation type="submission" date="2022-08" db="EMBL/GenBank/DDBJ databases">
        <title>Genomic Encyclopedia of Type Strains, Phase V (KMG-V): Genome sequencing to study the core and pangenomes of soil and plant-associated prokaryotes.</title>
        <authorList>
            <person name="Whitman W."/>
        </authorList>
    </citation>
    <scope>NUCLEOTIDE SEQUENCE</scope>
    <source>
        <strain evidence="11">SP3049</strain>
    </source>
</reference>
<feature type="transmembrane region" description="Helical" evidence="9">
    <location>
        <begin position="194"/>
        <end position="215"/>
    </location>
</feature>
<dbReference type="GO" id="GO:0008495">
    <property type="term" value="F:protoheme IX farnesyltransferase activity"/>
    <property type="evidence" value="ECO:0007669"/>
    <property type="project" value="UniProtKB-UniRule"/>
</dbReference>
<dbReference type="InterPro" id="IPR006369">
    <property type="entry name" value="Protohaem_IX_farnesylTrfase"/>
</dbReference>
<comment type="catalytic activity">
    <reaction evidence="8 9">
        <text>heme b + (2E,6E)-farnesyl diphosphate + H2O = Fe(II)-heme o + diphosphate</text>
        <dbReference type="Rhea" id="RHEA:28070"/>
        <dbReference type="ChEBI" id="CHEBI:15377"/>
        <dbReference type="ChEBI" id="CHEBI:33019"/>
        <dbReference type="ChEBI" id="CHEBI:60344"/>
        <dbReference type="ChEBI" id="CHEBI:60530"/>
        <dbReference type="ChEBI" id="CHEBI:175763"/>
        <dbReference type="EC" id="2.5.1.141"/>
    </reaction>
</comment>
<dbReference type="CDD" id="cd13957">
    <property type="entry name" value="PT_UbiA_Cox10"/>
    <property type="match status" value="1"/>
</dbReference>
<organism evidence="11 12">
    <name type="scientific">Salinibacter ruber</name>
    <dbReference type="NCBI Taxonomy" id="146919"/>
    <lineage>
        <taxon>Bacteria</taxon>
        <taxon>Pseudomonadati</taxon>
        <taxon>Rhodothermota</taxon>
        <taxon>Rhodothermia</taxon>
        <taxon>Rhodothermales</taxon>
        <taxon>Salinibacteraceae</taxon>
        <taxon>Salinibacter</taxon>
    </lineage>
</organism>
<evidence type="ECO:0000256" key="5">
    <source>
        <dbReference type="ARBA" id="ARBA00022989"/>
    </source>
</evidence>
<evidence type="ECO:0000256" key="7">
    <source>
        <dbReference type="ARBA" id="ARBA00023136"/>
    </source>
</evidence>
<evidence type="ECO:0000313" key="11">
    <source>
        <dbReference type="EMBL" id="MCS3708803.1"/>
    </source>
</evidence>
<evidence type="ECO:0000256" key="3">
    <source>
        <dbReference type="ARBA" id="ARBA00022679"/>
    </source>
</evidence>
<keyword evidence="4 9" id="KW-0812">Transmembrane</keyword>
<keyword evidence="6 9" id="KW-0350">Heme biosynthesis</keyword>
<dbReference type="AlphaFoldDB" id="A0A9X2Q566"/>
<name>A0A9X2Q566_9BACT</name>
<evidence type="ECO:0000256" key="2">
    <source>
        <dbReference type="ARBA" id="ARBA00022475"/>
    </source>
</evidence>
<feature type="transmembrane region" description="Helical" evidence="9">
    <location>
        <begin position="295"/>
        <end position="315"/>
    </location>
</feature>
<dbReference type="HAMAP" id="MF_00154">
    <property type="entry name" value="CyoE_CtaB"/>
    <property type="match status" value="1"/>
</dbReference>
<comment type="subcellular location">
    <subcellularLocation>
        <location evidence="9">Cell membrane</location>
        <topology evidence="9">Multi-pass membrane protein</topology>
    </subcellularLocation>
    <subcellularLocation>
        <location evidence="1">Membrane</location>
        <topology evidence="1">Multi-pass membrane protein</topology>
    </subcellularLocation>
</comment>
<feature type="compositionally biased region" description="Polar residues" evidence="10">
    <location>
        <begin position="1"/>
        <end position="11"/>
    </location>
</feature>
<feature type="transmembrane region" description="Helical" evidence="9">
    <location>
        <begin position="122"/>
        <end position="155"/>
    </location>
</feature>
<dbReference type="EMBL" id="JANUAE010000001">
    <property type="protein sequence ID" value="MCS3708803.1"/>
    <property type="molecule type" value="Genomic_DNA"/>
</dbReference>
<accession>A0A9X2Q566</accession>
<dbReference type="PROSITE" id="PS00943">
    <property type="entry name" value="UBIA"/>
    <property type="match status" value="1"/>
</dbReference>
<evidence type="ECO:0000256" key="1">
    <source>
        <dbReference type="ARBA" id="ARBA00004141"/>
    </source>
</evidence>
<sequence>MESPPDGSSDSPVAVTAAPSTTDAQASGRTLGAVLWDYLILAKPEISSVVTLSAFAGFLIGSPTGLDGGTLLWTMLGTALCAGGVGTLNHVLERRYDAQMKRTAQRPLPAGRADPEMARRVGILLVCLAVGLLCPLVNVLTAVLAALTAVLYLFVYTPLKRTTKWNTLVGTVPGALPALGGYTAATGHLGAGGWATFGILATWQMPHFLSLAWMYRKDYARGDYAMLPVVEPDGNSTAAQMIGFAALLVPVSVLPVLTEAAGWIYGVGVVPLGLWFLWTTIVFHGERTGQKAKRVLKASVLYIPGLVALLLVDWFL</sequence>
<keyword evidence="3 9" id="KW-0808">Transferase</keyword>
<comment type="function">
    <text evidence="9">Converts heme B (protoheme IX) to heme O by substitution of the vinyl group on carbon 2 of heme B porphyrin ring with a hydroxyethyl farnesyl side group.</text>
</comment>
<comment type="caution">
    <text evidence="11">The sequence shown here is derived from an EMBL/GenBank/DDBJ whole genome shotgun (WGS) entry which is preliminary data.</text>
</comment>
<dbReference type="InterPro" id="IPR030470">
    <property type="entry name" value="UbiA_prenylTrfase_CS"/>
</dbReference>
<comment type="pathway">
    <text evidence="9">Porphyrin-containing compound metabolism; heme O biosynthesis; heme O from protoheme: step 1/1.</text>
</comment>
<feature type="transmembrane region" description="Helical" evidence="9">
    <location>
        <begin position="263"/>
        <end position="283"/>
    </location>
</feature>
<feature type="transmembrane region" description="Helical" evidence="9">
    <location>
        <begin position="72"/>
        <end position="92"/>
    </location>
</feature>
<evidence type="ECO:0000256" key="4">
    <source>
        <dbReference type="ARBA" id="ARBA00022692"/>
    </source>
</evidence>
<keyword evidence="5 9" id="KW-1133">Transmembrane helix</keyword>
<protein>
    <recommendedName>
        <fullName evidence="9">Protoheme IX farnesyltransferase</fullName>
        <ecNumber evidence="9">2.5.1.141</ecNumber>
    </recommendedName>
    <alternativeName>
        <fullName evidence="9">Heme B farnesyltransferase</fullName>
    </alternativeName>
    <alternativeName>
        <fullName evidence="9">Heme O synthase</fullName>
    </alternativeName>
</protein>